<feature type="domain" description="Haemin-degrading HemS/ChuX" evidence="1">
    <location>
        <begin position="47"/>
        <end position="181"/>
    </location>
</feature>
<dbReference type="EMBL" id="JBHSRS010000084">
    <property type="protein sequence ID" value="MFC6283775.1"/>
    <property type="molecule type" value="Genomic_DNA"/>
</dbReference>
<evidence type="ECO:0000259" key="1">
    <source>
        <dbReference type="Pfam" id="PF05171"/>
    </source>
</evidence>
<keyword evidence="3" id="KW-1185">Reference proteome</keyword>
<evidence type="ECO:0000313" key="2">
    <source>
        <dbReference type="EMBL" id="MFC6283775.1"/>
    </source>
</evidence>
<feature type="domain" description="Haemin-degrading HemS/ChuX" evidence="1">
    <location>
        <begin position="232"/>
        <end position="367"/>
    </location>
</feature>
<dbReference type="Proteomes" id="UP001596270">
    <property type="component" value="Unassembled WGS sequence"/>
</dbReference>
<gene>
    <name evidence="2" type="ORF">ACFQND_21310</name>
</gene>
<dbReference type="CDD" id="cd16830">
    <property type="entry name" value="HemS-like_N"/>
    <property type="match status" value="1"/>
</dbReference>
<dbReference type="Gene3D" id="3.40.1570.10">
    <property type="entry name" value="HemS/ChuS/ChuX like domains"/>
    <property type="match status" value="2"/>
</dbReference>
<accession>A0ABW1U3R6</accession>
<proteinExistence type="predicted"/>
<dbReference type="Pfam" id="PF05171">
    <property type="entry name" value="HemS"/>
    <property type="match status" value="2"/>
</dbReference>
<protein>
    <submittedName>
        <fullName evidence="2">Hemin-degrading factor</fullName>
    </submittedName>
</protein>
<dbReference type="RefSeq" id="WP_371440068.1">
    <property type="nucleotide sequence ID" value="NZ_JBHSRS010000084.1"/>
</dbReference>
<sequence length="377" mass="41045">MTEKSATSPSTSSVPSDALSAAAIREQFQAARHSGKRAKDAAESLGLSEGQAIAAHTGQHDFALKVTPLKGSWVELLQALELCGPVMALTRNESTVHEKTGVYQNISASGHMGLALGEEIDLRLFFSRWHAGFAVFEPANDPKNPASQSLQFFDAHGVAIHKVFVRAETDRTAFNDIVSQFTDLDKATAFGKAPPKADIKPDAELDAAGFAEAWSKMTDTHQFFGLISKFGAERQQAFRLVEGRFTERAKPEIVRALLDEAAVDGTSIMVFVSSSGCIQIHSGPVKRIEPMVTPAAKWINVLDAGFNLHLREDMIQNAWLVRKPTEDGVVTSVEVFDTNGDLMAMFFGSRKPGIPEQQAWRDIAARLPRLDKVAVAL</sequence>
<evidence type="ECO:0000313" key="3">
    <source>
        <dbReference type="Proteomes" id="UP001596270"/>
    </source>
</evidence>
<name>A0ABW1U3R6_9BURK</name>
<dbReference type="InterPro" id="IPR007845">
    <property type="entry name" value="HemS/ChuX_dom"/>
</dbReference>
<dbReference type="CDD" id="cd16831">
    <property type="entry name" value="HemS-like_C"/>
    <property type="match status" value="1"/>
</dbReference>
<comment type="caution">
    <text evidence="2">The sequence shown here is derived from an EMBL/GenBank/DDBJ whole genome shotgun (WGS) entry which is preliminary data.</text>
</comment>
<dbReference type="InterPro" id="IPR053733">
    <property type="entry name" value="Heme_Transport_Util_sf"/>
</dbReference>
<dbReference type="SUPFAM" id="SSF144064">
    <property type="entry name" value="Heme iron utilization protein-like"/>
    <property type="match status" value="1"/>
</dbReference>
<organism evidence="2 3">
    <name type="scientific">Polaromonas aquatica</name>
    <dbReference type="NCBI Taxonomy" id="332657"/>
    <lineage>
        <taxon>Bacteria</taxon>
        <taxon>Pseudomonadati</taxon>
        <taxon>Pseudomonadota</taxon>
        <taxon>Betaproteobacteria</taxon>
        <taxon>Burkholderiales</taxon>
        <taxon>Comamonadaceae</taxon>
        <taxon>Polaromonas</taxon>
    </lineage>
</organism>
<reference evidence="3" key="1">
    <citation type="journal article" date="2019" name="Int. J. Syst. Evol. Microbiol.">
        <title>The Global Catalogue of Microorganisms (GCM) 10K type strain sequencing project: providing services to taxonomists for standard genome sequencing and annotation.</title>
        <authorList>
            <consortium name="The Broad Institute Genomics Platform"/>
            <consortium name="The Broad Institute Genome Sequencing Center for Infectious Disease"/>
            <person name="Wu L."/>
            <person name="Ma J."/>
        </authorList>
    </citation>
    <scope>NUCLEOTIDE SEQUENCE [LARGE SCALE GENOMIC DNA]</scope>
    <source>
        <strain evidence="3">CCUG 39402</strain>
    </source>
</reference>